<dbReference type="Pfam" id="PF01965">
    <property type="entry name" value="DJ-1_PfpI"/>
    <property type="match status" value="1"/>
</dbReference>
<dbReference type="Gene3D" id="3.40.50.880">
    <property type="match status" value="1"/>
</dbReference>
<keyword evidence="4" id="KW-1185">Reference proteome</keyword>
<name>A0A2N3PL95_9HELI</name>
<dbReference type="Proteomes" id="UP000233350">
    <property type="component" value="Unassembled WGS sequence"/>
</dbReference>
<protein>
    <recommendedName>
        <fullName evidence="2">DJ-1/PfpI domain-containing protein</fullName>
    </recommendedName>
</protein>
<dbReference type="InterPro" id="IPR029062">
    <property type="entry name" value="Class_I_gatase-like"/>
</dbReference>
<reference evidence="3 4" key="1">
    <citation type="submission" date="2016-07" db="EMBL/GenBank/DDBJ databases">
        <title>Detection of Helicobacter winghamensis from caecal content of red fox (Vulpes vulpes).</title>
        <authorList>
            <person name="Zanoni R.G."/>
            <person name="Florio D."/>
            <person name="Caffara M."/>
            <person name="Renzi M."/>
            <person name="Parisi A."/>
            <person name="Pasquali F."/>
            <person name="Manfreda G."/>
        </authorList>
    </citation>
    <scope>NUCLEOTIDE SEQUENCE [LARGE SCALE GENOMIC DNA]</scope>
    <source>
        <strain evidence="3 4">295_13</strain>
    </source>
</reference>
<sequence length="191" mass="20604">MRVSVLVALAKGFEELEAISVIDVLRRAGCDVIVAKVESKNDVLDSNLIVESQKGVKIVADKFLSAVDCECLDGIVFPGGWEGTQNLIASSSLKEVLEKLNAKGRIIAAICAAPLALFKHGILKGQAFTCYPSIEKMIENPQYKTDSNVIQDGNLITSRGPATALEFAFYLASVFVGEQKAKELKAEMLVL</sequence>
<dbReference type="FunFam" id="3.40.50.880:FF:000015">
    <property type="entry name" value="Protein DJ-1 homolog C"/>
    <property type="match status" value="1"/>
</dbReference>
<proteinExistence type="predicted"/>
<dbReference type="STRING" id="556267.HWAG_01510"/>
<dbReference type="OrthoDB" id="9792284at2"/>
<evidence type="ECO:0000313" key="4">
    <source>
        <dbReference type="Proteomes" id="UP000233350"/>
    </source>
</evidence>
<evidence type="ECO:0000259" key="2">
    <source>
        <dbReference type="Pfam" id="PF01965"/>
    </source>
</evidence>
<dbReference type="PANTHER" id="PTHR48094">
    <property type="entry name" value="PROTEIN/NUCLEIC ACID DEGLYCASE DJ-1-RELATED"/>
    <property type="match status" value="1"/>
</dbReference>
<dbReference type="GeneID" id="97289750"/>
<evidence type="ECO:0000313" key="3">
    <source>
        <dbReference type="EMBL" id="PKT82508.1"/>
    </source>
</evidence>
<dbReference type="GO" id="GO:0005737">
    <property type="term" value="C:cytoplasm"/>
    <property type="evidence" value="ECO:0007669"/>
    <property type="project" value="TreeGrafter"/>
</dbReference>
<dbReference type="NCBIfam" id="TIGR01383">
    <property type="entry name" value="not_thiJ"/>
    <property type="match status" value="1"/>
</dbReference>
<dbReference type="CDD" id="cd03135">
    <property type="entry name" value="GATase1_DJ-1"/>
    <property type="match status" value="1"/>
</dbReference>
<organism evidence="3 4">
    <name type="scientific">Helicobacter winghamensis</name>
    <dbReference type="NCBI Taxonomy" id="157268"/>
    <lineage>
        <taxon>Bacteria</taxon>
        <taxon>Pseudomonadati</taxon>
        <taxon>Campylobacterota</taxon>
        <taxon>Epsilonproteobacteria</taxon>
        <taxon>Campylobacterales</taxon>
        <taxon>Helicobacteraceae</taxon>
        <taxon>Helicobacter</taxon>
    </lineage>
</organism>
<feature type="domain" description="DJ-1/PfpI" evidence="2">
    <location>
        <begin position="4"/>
        <end position="171"/>
    </location>
</feature>
<gene>
    <name evidence="3" type="ORF">BCM31_05855</name>
</gene>
<dbReference type="AlphaFoldDB" id="A0A2N3PL95"/>
<evidence type="ECO:0000256" key="1">
    <source>
        <dbReference type="ARBA" id="ARBA00022737"/>
    </source>
</evidence>
<dbReference type="EMBL" id="MBPK01000003">
    <property type="protein sequence ID" value="PKT82508.1"/>
    <property type="molecule type" value="Genomic_DNA"/>
</dbReference>
<dbReference type="InterPro" id="IPR002818">
    <property type="entry name" value="DJ-1/PfpI"/>
</dbReference>
<dbReference type="InterPro" id="IPR006287">
    <property type="entry name" value="DJ-1"/>
</dbReference>
<comment type="caution">
    <text evidence="3">The sequence shown here is derived from an EMBL/GenBank/DDBJ whole genome shotgun (WGS) entry which is preliminary data.</text>
</comment>
<dbReference type="InterPro" id="IPR050325">
    <property type="entry name" value="Prot/Nucl_acid_deglycase"/>
</dbReference>
<accession>A0A2N3PL95</accession>
<dbReference type="RefSeq" id="WP_006803207.1">
    <property type="nucleotide sequence ID" value="NZ_CABKOI010000018.1"/>
</dbReference>
<dbReference type="PANTHER" id="PTHR48094:SF12">
    <property type="entry name" value="PARKINSON DISEASE PROTEIN 7 HOMOLOG"/>
    <property type="match status" value="1"/>
</dbReference>
<dbReference type="SUPFAM" id="SSF52317">
    <property type="entry name" value="Class I glutamine amidotransferase-like"/>
    <property type="match status" value="1"/>
</dbReference>
<keyword evidence="1" id="KW-0677">Repeat</keyword>